<keyword evidence="2" id="KW-1133">Transmembrane helix</keyword>
<feature type="transmembrane region" description="Helical" evidence="2">
    <location>
        <begin position="34"/>
        <end position="53"/>
    </location>
</feature>
<name>A0AAI9ED99_9PEZI</name>
<feature type="transmembrane region" description="Helical" evidence="2">
    <location>
        <begin position="12"/>
        <end position="28"/>
    </location>
</feature>
<keyword evidence="4" id="KW-1185">Reference proteome</keyword>
<evidence type="ECO:0000313" key="4">
    <source>
        <dbReference type="Proteomes" id="UP001296104"/>
    </source>
</evidence>
<dbReference type="Proteomes" id="UP001296104">
    <property type="component" value="Unassembled WGS sequence"/>
</dbReference>
<proteinExistence type="predicted"/>
<organism evidence="3 4">
    <name type="scientific">Lecanosticta acicola</name>
    <dbReference type="NCBI Taxonomy" id="111012"/>
    <lineage>
        <taxon>Eukaryota</taxon>
        <taxon>Fungi</taxon>
        <taxon>Dikarya</taxon>
        <taxon>Ascomycota</taxon>
        <taxon>Pezizomycotina</taxon>
        <taxon>Dothideomycetes</taxon>
        <taxon>Dothideomycetidae</taxon>
        <taxon>Mycosphaerellales</taxon>
        <taxon>Mycosphaerellaceae</taxon>
        <taxon>Lecanosticta</taxon>
    </lineage>
</organism>
<reference evidence="3" key="1">
    <citation type="submission" date="2023-11" db="EMBL/GenBank/DDBJ databases">
        <authorList>
            <person name="Alioto T."/>
            <person name="Alioto T."/>
            <person name="Gomez Garrido J."/>
        </authorList>
    </citation>
    <scope>NUCLEOTIDE SEQUENCE</scope>
</reference>
<sequence length="106" mass="12110">MHTVTSADTVHLVQFLGVFSLLFGLVTLCDLQNFFVATIPLVMAGGSLIVVPYTQRFQKLVEIDELAVRPKKTRSNEGGANRQSSRRKAREERKRWKKGKFFDRIN</sequence>
<evidence type="ECO:0000256" key="2">
    <source>
        <dbReference type="SAM" id="Phobius"/>
    </source>
</evidence>
<feature type="compositionally biased region" description="Basic and acidic residues" evidence="1">
    <location>
        <begin position="89"/>
        <end position="106"/>
    </location>
</feature>
<accession>A0AAI9ED99</accession>
<dbReference type="EMBL" id="CAVMBE010000059">
    <property type="protein sequence ID" value="CAK4032197.1"/>
    <property type="molecule type" value="Genomic_DNA"/>
</dbReference>
<evidence type="ECO:0000313" key="3">
    <source>
        <dbReference type="EMBL" id="CAK4032197.1"/>
    </source>
</evidence>
<feature type="region of interest" description="Disordered" evidence="1">
    <location>
        <begin position="72"/>
        <end position="106"/>
    </location>
</feature>
<keyword evidence="2" id="KW-0812">Transmembrane</keyword>
<comment type="caution">
    <text evidence="3">The sequence shown here is derived from an EMBL/GenBank/DDBJ whole genome shotgun (WGS) entry which is preliminary data.</text>
</comment>
<keyword evidence="2" id="KW-0472">Membrane</keyword>
<protein>
    <submittedName>
        <fullName evidence="3">Uncharacterized protein</fullName>
    </submittedName>
</protein>
<dbReference type="AlphaFoldDB" id="A0AAI9ED99"/>
<evidence type="ECO:0000256" key="1">
    <source>
        <dbReference type="SAM" id="MobiDB-lite"/>
    </source>
</evidence>
<gene>
    <name evidence="3" type="ORF">LECACI_7A007355</name>
</gene>